<comment type="caution">
    <text evidence="1">The sequence shown here is derived from an EMBL/GenBank/DDBJ whole genome shotgun (WGS) entry which is preliminary data.</text>
</comment>
<accession>A0ABV2ART0</accession>
<reference evidence="1 2" key="1">
    <citation type="journal article" date="2024" name="BMC Biol.">
        <title>Comparative genomics of Ascetosporea gives new insight into the evolutionary basis for animal parasitism in Rhizaria.</title>
        <authorList>
            <person name="Hiltunen Thoren M."/>
            <person name="Onut-Brannstrom I."/>
            <person name="Alfjorden A."/>
            <person name="Peckova H."/>
            <person name="Swords F."/>
            <person name="Hooper C."/>
            <person name="Holzer A.S."/>
            <person name="Bass D."/>
            <person name="Burki F."/>
        </authorList>
    </citation>
    <scope>NUCLEOTIDE SEQUENCE [LARGE SCALE GENOMIC DNA]</scope>
    <source>
        <strain evidence="1">20-A016</strain>
    </source>
</reference>
<proteinExistence type="predicted"/>
<organism evidence="1 2">
    <name type="scientific">Bonamia ostreae</name>
    <dbReference type="NCBI Taxonomy" id="126728"/>
    <lineage>
        <taxon>Eukaryota</taxon>
        <taxon>Sar</taxon>
        <taxon>Rhizaria</taxon>
        <taxon>Endomyxa</taxon>
        <taxon>Ascetosporea</taxon>
        <taxon>Haplosporida</taxon>
        <taxon>Bonamia</taxon>
    </lineage>
</organism>
<dbReference type="Proteomes" id="UP001439008">
    <property type="component" value="Unassembled WGS sequence"/>
</dbReference>
<feature type="non-terminal residue" evidence="1">
    <location>
        <position position="1"/>
    </location>
</feature>
<dbReference type="Pfam" id="PF12765">
    <property type="entry name" value="Cohesin_HEAT"/>
    <property type="match status" value="2"/>
</dbReference>
<dbReference type="EMBL" id="JBDODL010002661">
    <property type="protein sequence ID" value="MES1922362.1"/>
    <property type="molecule type" value="Genomic_DNA"/>
</dbReference>
<name>A0ABV2ART0_9EUKA</name>
<sequence>VKSIFLLTIEKFFKKVKNLTLTNWKCPKSSEKEKFSPIFSFYSKKIQMSKNKFTFLLARQFYVMYAANNFFRGNKKIHFRIKENFLQKYINPLKKLSFFDAIENDIVTRETFRFLSFKNWENRKILESLIDVHFILKSLLFEGIISLRIQGMSIFSEYIKIYPKILQNGQIFSVLRERCRDQSAVIREMAVSIVGNVFLDNNDSELLDLLQSRILDSSVVVRKSVIGTFIEYLNKNEINDNFKMIFCALLDR</sequence>
<dbReference type="InterPro" id="IPR016024">
    <property type="entry name" value="ARM-type_fold"/>
</dbReference>
<evidence type="ECO:0000313" key="2">
    <source>
        <dbReference type="Proteomes" id="UP001439008"/>
    </source>
</evidence>
<feature type="non-terminal residue" evidence="1">
    <location>
        <position position="252"/>
    </location>
</feature>
<keyword evidence="2" id="KW-1185">Reference proteome</keyword>
<dbReference type="SUPFAM" id="SSF48371">
    <property type="entry name" value="ARM repeat"/>
    <property type="match status" value="1"/>
</dbReference>
<dbReference type="InterPro" id="IPR026003">
    <property type="entry name" value="Cohesin_HEAT"/>
</dbReference>
<protein>
    <submittedName>
        <fullName evidence="1">Uncharacterized protein</fullName>
    </submittedName>
</protein>
<evidence type="ECO:0000313" key="1">
    <source>
        <dbReference type="EMBL" id="MES1922362.1"/>
    </source>
</evidence>
<gene>
    <name evidence="1" type="ORF">MHBO_003868</name>
</gene>